<evidence type="ECO:0000313" key="2">
    <source>
        <dbReference type="EMBL" id="MCM5681718.1"/>
    </source>
</evidence>
<evidence type="ECO:0008006" key="4">
    <source>
        <dbReference type="Google" id="ProtNLM"/>
    </source>
</evidence>
<keyword evidence="3" id="KW-1185">Reference proteome</keyword>
<feature type="signal peptide" evidence="1">
    <location>
        <begin position="1"/>
        <end position="18"/>
    </location>
</feature>
<organism evidence="2 3">
    <name type="scientific">Caldimonas mangrovi</name>
    <dbReference type="NCBI Taxonomy" id="2944811"/>
    <lineage>
        <taxon>Bacteria</taxon>
        <taxon>Pseudomonadati</taxon>
        <taxon>Pseudomonadota</taxon>
        <taxon>Betaproteobacteria</taxon>
        <taxon>Burkholderiales</taxon>
        <taxon>Sphaerotilaceae</taxon>
        <taxon>Caldimonas</taxon>
    </lineage>
</organism>
<dbReference type="Pfam" id="PF04392">
    <property type="entry name" value="ABC_sub_bind"/>
    <property type="match status" value="1"/>
</dbReference>
<evidence type="ECO:0000256" key="1">
    <source>
        <dbReference type="SAM" id="SignalP"/>
    </source>
</evidence>
<dbReference type="Gene3D" id="3.40.50.2300">
    <property type="match status" value="2"/>
</dbReference>
<dbReference type="EMBL" id="JAMKFE010000013">
    <property type="protein sequence ID" value="MCM5681718.1"/>
    <property type="molecule type" value="Genomic_DNA"/>
</dbReference>
<proteinExistence type="predicted"/>
<feature type="chain" id="PRO_5046113301" description="ABC transporter substrate-binding protein" evidence="1">
    <location>
        <begin position="19"/>
        <end position="341"/>
    </location>
</feature>
<dbReference type="RefSeq" id="WP_251780199.1">
    <property type="nucleotide sequence ID" value="NZ_JAMKFE010000013.1"/>
</dbReference>
<name>A0ABT0YSX8_9BURK</name>
<dbReference type="PANTHER" id="PTHR35271">
    <property type="entry name" value="ABC TRANSPORTER, SUBSTRATE-BINDING LIPOPROTEIN-RELATED"/>
    <property type="match status" value="1"/>
</dbReference>
<gene>
    <name evidence="2" type="ORF">M8A51_19500</name>
</gene>
<comment type="caution">
    <text evidence="2">The sequence shown here is derived from an EMBL/GenBank/DDBJ whole genome shotgun (WGS) entry which is preliminary data.</text>
</comment>
<dbReference type="Proteomes" id="UP001165541">
    <property type="component" value="Unassembled WGS sequence"/>
</dbReference>
<dbReference type="PANTHER" id="PTHR35271:SF1">
    <property type="entry name" value="ABC TRANSPORTER, SUBSTRATE-BINDING LIPOPROTEIN"/>
    <property type="match status" value="1"/>
</dbReference>
<protein>
    <recommendedName>
        <fullName evidence="4">ABC transporter substrate-binding protein</fullName>
    </recommendedName>
</protein>
<sequence length="341" mass="36980">MRLLSFRKRAAARLAATALGLAVLQGCQPPAAPRVEPARAELAGKKILWVDSYHEGNAWNDGIGRGIAATLQGSGVELRIERMDTARRAGEPYAREAAARAKAAVESFKPDVLIVTDDAAARYLAAPFYRGGTLPVVFAGVNWDAGAYGFPAPNVTGMIEVDLVPPLVRALREHAKGDRVAYLSGDTQTQAKVVAIYNERFFQGRMQVRLVRSFEAFRRAFVELQGRADMLLTGNYAGIEDWDEAAARDFMLRNTRIPTGYVDGYMTPLVLVTMGKVPEEQGEHAAGVALKILRGARPADIPVAENQRAVLGLNLELADRLGVAFAPSMLKNAGIVHRGTR</sequence>
<dbReference type="PROSITE" id="PS51257">
    <property type="entry name" value="PROKAR_LIPOPROTEIN"/>
    <property type="match status" value="1"/>
</dbReference>
<accession>A0ABT0YSX8</accession>
<keyword evidence="1" id="KW-0732">Signal</keyword>
<dbReference type="InterPro" id="IPR007487">
    <property type="entry name" value="ABC_transpt-TYRBP-like"/>
</dbReference>
<reference evidence="2" key="1">
    <citation type="submission" date="2022-05" db="EMBL/GenBank/DDBJ databases">
        <title>Schlegelella sp. nov., isolated from mangrove soil.</title>
        <authorList>
            <person name="Liu Y."/>
            <person name="Ge X."/>
            <person name="Liu W."/>
        </authorList>
    </citation>
    <scope>NUCLEOTIDE SEQUENCE</scope>
    <source>
        <strain evidence="2">S2-27</strain>
    </source>
</reference>
<evidence type="ECO:0000313" key="3">
    <source>
        <dbReference type="Proteomes" id="UP001165541"/>
    </source>
</evidence>